<dbReference type="OrthoDB" id="9800856at2"/>
<dbReference type="SUPFAM" id="SSF54637">
    <property type="entry name" value="Thioesterase/thiol ester dehydrase-isomerase"/>
    <property type="match status" value="1"/>
</dbReference>
<keyword evidence="2" id="KW-0378">Hydrolase</keyword>
<reference evidence="3 4" key="1">
    <citation type="submission" date="2016-01" db="EMBL/GenBank/DDBJ databases">
        <title>Complete Genome Sequence of Paenibacillus yonginensis DCY84, a novel Plant Growth-Promoting Bacteria with Elicitation of Induced Systemic Resistance.</title>
        <authorList>
            <person name="Kim Y.J."/>
            <person name="Yang D.C."/>
            <person name="Sukweenadhi J."/>
        </authorList>
    </citation>
    <scope>NUCLEOTIDE SEQUENCE [LARGE SCALE GENOMIC DNA]</scope>
    <source>
        <strain evidence="3 4">DCY84</strain>
    </source>
</reference>
<evidence type="ECO:0000313" key="3">
    <source>
        <dbReference type="EMBL" id="ANS73745.1"/>
    </source>
</evidence>
<dbReference type="EMBL" id="CP014167">
    <property type="protein sequence ID" value="ANS73745.1"/>
    <property type="molecule type" value="Genomic_DNA"/>
</dbReference>
<organism evidence="3 4">
    <name type="scientific">Paenibacillus yonginensis</name>
    <dbReference type="NCBI Taxonomy" id="1462996"/>
    <lineage>
        <taxon>Bacteria</taxon>
        <taxon>Bacillati</taxon>
        <taxon>Bacillota</taxon>
        <taxon>Bacilli</taxon>
        <taxon>Bacillales</taxon>
        <taxon>Paenibacillaceae</taxon>
        <taxon>Paenibacillus</taxon>
    </lineage>
</organism>
<accession>A0A1B1MX52</accession>
<dbReference type="InterPro" id="IPR050563">
    <property type="entry name" value="4-hydroxybenzoyl-CoA_TE"/>
</dbReference>
<dbReference type="InterPro" id="IPR029069">
    <property type="entry name" value="HotDog_dom_sf"/>
</dbReference>
<gene>
    <name evidence="3" type="ORF">AWM70_03450</name>
</gene>
<protein>
    <submittedName>
        <fullName evidence="3">Thioesterase</fullName>
    </submittedName>
</protein>
<evidence type="ECO:0000256" key="1">
    <source>
        <dbReference type="ARBA" id="ARBA00005953"/>
    </source>
</evidence>
<dbReference type="AlphaFoldDB" id="A0A1B1MX52"/>
<dbReference type="Gene3D" id="3.10.129.10">
    <property type="entry name" value="Hotdog Thioesterase"/>
    <property type="match status" value="1"/>
</dbReference>
<dbReference type="PANTHER" id="PTHR31793:SF27">
    <property type="entry name" value="NOVEL THIOESTERASE SUPERFAMILY DOMAIN AND SAPOSIN A-TYPE DOMAIN CONTAINING PROTEIN (0610012H03RIK)"/>
    <property type="match status" value="1"/>
</dbReference>
<dbReference type="STRING" id="1462996.AWM70_03450"/>
<dbReference type="RefSeq" id="WP_068694359.1">
    <property type="nucleotide sequence ID" value="NZ_CP014167.1"/>
</dbReference>
<dbReference type="PIRSF" id="PIRSF003230">
    <property type="entry name" value="YbgC"/>
    <property type="match status" value="1"/>
</dbReference>
<sequence length="172" mass="20303">MSQKTSAERTASSCWYTNGLRVRYQETDQMAIVYHANYLNWFEMGRTEFIRQFGFTYRSMEEKGVLLPVIDLNIQYKRPALYDDLVAVFTRVIRFNPLRLDFEYEVRRWPSDSEGEPGLDTLDKKWPVDRELPGELLVTGASSHAWVTKEMKPLRLDKTLPELYNILKEQIL</sequence>
<dbReference type="CDD" id="cd00586">
    <property type="entry name" value="4HBT"/>
    <property type="match status" value="1"/>
</dbReference>
<dbReference type="InterPro" id="IPR006684">
    <property type="entry name" value="YbgC/YbaW"/>
</dbReference>
<name>A0A1B1MX52_9BACL</name>
<proteinExistence type="inferred from homology"/>
<dbReference type="NCBIfam" id="TIGR00051">
    <property type="entry name" value="YbgC/FadM family acyl-CoA thioesterase"/>
    <property type="match status" value="1"/>
</dbReference>
<dbReference type="Pfam" id="PF13279">
    <property type="entry name" value="4HBT_2"/>
    <property type="match status" value="1"/>
</dbReference>
<evidence type="ECO:0000256" key="2">
    <source>
        <dbReference type="ARBA" id="ARBA00022801"/>
    </source>
</evidence>
<dbReference type="GO" id="GO:0047617">
    <property type="term" value="F:fatty acyl-CoA hydrolase activity"/>
    <property type="evidence" value="ECO:0007669"/>
    <property type="project" value="TreeGrafter"/>
</dbReference>
<evidence type="ECO:0000313" key="4">
    <source>
        <dbReference type="Proteomes" id="UP000092573"/>
    </source>
</evidence>
<dbReference type="PANTHER" id="PTHR31793">
    <property type="entry name" value="4-HYDROXYBENZOYL-COA THIOESTERASE FAMILY MEMBER"/>
    <property type="match status" value="1"/>
</dbReference>
<keyword evidence="4" id="KW-1185">Reference proteome</keyword>
<comment type="similarity">
    <text evidence="1">Belongs to the 4-hydroxybenzoyl-CoA thioesterase family.</text>
</comment>
<dbReference type="KEGG" id="pyg:AWM70_03450"/>
<dbReference type="Proteomes" id="UP000092573">
    <property type="component" value="Chromosome"/>
</dbReference>